<dbReference type="Pfam" id="PF14518">
    <property type="entry name" value="Haem_oxygenas_2"/>
    <property type="match status" value="1"/>
</dbReference>
<evidence type="ECO:0000313" key="4">
    <source>
        <dbReference type="Proteomes" id="UP000608450"/>
    </source>
</evidence>
<reference evidence="2 3" key="1">
    <citation type="submission" date="2020-02" db="EMBL/GenBank/DDBJ databases">
        <title>Integrative conjugative elements (ICEs) and plasmids drive adaptation of Pseudomonas nitroreducens strain HBP1 to wastewater environment.</title>
        <authorList>
            <person name="Sentchilo V."/>
            <person name="Carraro N."/>
            <person name="Bertelli C."/>
            <person name="van der Meer J.R."/>
        </authorList>
    </citation>
    <scope>NUCLEOTIDE SEQUENCE [LARGE SCALE GENOMIC DNA]</scope>
    <source>
        <strain evidence="2 3">HBP1</strain>
    </source>
</reference>
<name>A0A6G6IUB3_PSENT</name>
<evidence type="ECO:0000313" key="2">
    <source>
        <dbReference type="EMBL" id="QIE86584.1"/>
    </source>
</evidence>
<dbReference type="Proteomes" id="UP000501063">
    <property type="component" value="Chromosome"/>
</dbReference>
<gene>
    <name evidence="2" type="ORF">G5B91_09970</name>
    <name evidence="1" type="ORF">I5I61_20710</name>
</gene>
<sequence>MNDTFVRSGPLKELSSYPHWAQRLVQECETSRLAVVGHPLYARMRDGHLSRQTMRAFLIGGWQVVEQFPLYMSQNLLKTRFGRSPGEDMARRWLMRNIRVELNHADYWLHWAEAYGVTLAELKAQLVPAELHALGHWCWHTCATDDLALAMAATNYAIEGATGDWSALVCSLDTYERTLPSGARKDAMRWLKMHARYDDDHPWEALEIICTLCGPQVPVPRVLALREAVCKSYGYMRMFLDHCLALEQAQGGARRTASMKAAG</sequence>
<evidence type="ECO:0000313" key="3">
    <source>
        <dbReference type="Proteomes" id="UP000501063"/>
    </source>
</evidence>
<evidence type="ECO:0000313" key="1">
    <source>
        <dbReference type="EMBL" id="MBG6289882.1"/>
    </source>
</evidence>
<proteinExistence type="predicted"/>
<keyword evidence="4" id="KW-1185">Reference proteome</keyword>
<dbReference type="Proteomes" id="UP000608450">
    <property type="component" value="Unassembled WGS sequence"/>
</dbReference>
<reference evidence="1 4" key="2">
    <citation type="submission" date="2020-11" db="EMBL/GenBank/DDBJ databases">
        <title>Enhanced detection system for hospital associated transmission using whole genome sequencing surveillance.</title>
        <authorList>
            <person name="Harrison L.H."/>
            <person name="Van Tyne D."/>
            <person name="Marsh J.W."/>
            <person name="Griffith M.P."/>
            <person name="Snyder D.J."/>
            <person name="Cooper V.S."/>
            <person name="Mustapha M."/>
        </authorList>
    </citation>
    <scope>NUCLEOTIDE SEQUENCE [LARGE SCALE GENOMIC DNA]</scope>
    <source>
        <strain evidence="1 4">PSA00705</strain>
    </source>
</reference>
<dbReference type="GeneID" id="300412872"/>
<dbReference type="KEGG" id="pnt:G5B91_09970"/>
<dbReference type="Gene3D" id="1.20.910.10">
    <property type="entry name" value="Heme oxygenase-like"/>
    <property type="match status" value="1"/>
</dbReference>
<protein>
    <submittedName>
        <fullName evidence="2">TenA family transcriptional regulator</fullName>
    </submittedName>
</protein>
<accession>A0A6G6IUB3</accession>
<organism evidence="2 3">
    <name type="scientific">Pseudomonas nitroreducens</name>
    <dbReference type="NCBI Taxonomy" id="46680"/>
    <lineage>
        <taxon>Bacteria</taxon>
        <taxon>Pseudomonadati</taxon>
        <taxon>Pseudomonadota</taxon>
        <taxon>Gammaproteobacteria</taxon>
        <taxon>Pseudomonadales</taxon>
        <taxon>Pseudomonadaceae</taxon>
        <taxon>Pseudomonas</taxon>
    </lineage>
</organism>
<dbReference type="SUPFAM" id="SSF48613">
    <property type="entry name" value="Heme oxygenase-like"/>
    <property type="match status" value="1"/>
</dbReference>
<dbReference type="EMBL" id="JADTFC010000058">
    <property type="protein sequence ID" value="MBG6289882.1"/>
    <property type="molecule type" value="Genomic_DNA"/>
</dbReference>
<dbReference type="EMBL" id="CP049140">
    <property type="protein sequence ID" value="QIE86584.1"/>
    <property type="molecule type" value="Genomic_DNA"/>
</dbReference>
<dbReference type="InterPro" id="IPR016084">
    <property type="entry name" value="Haem_Oase-like_multi-hlx"/>
</dbReference>
<dbReference type="RefSeq" id="WP_024764366.1">
    <property type="nucleotide sequence ID" value="NZ_CP049140.1"/>
</dbReference>
<dbReference type="AlphaFoldDB" id="A0A6G6IUB3"/>